<dbReference type="EMBL" id="CP019650">
    <property type="protein sequence ID" value="AQQ67441.1"/>
    <property type="molecule type" value="Genomic_DNA"/>
</dbReference>
<feature type="transmembrane region" description="Helical" evidence="1">
    <location>
        <begin position="88"/>
        <end position="113"/>
    </location>
</feature>
<name>A0A1Q2M412_9GAMM</name>
<dbReference type="Proteomes" id="UP000188219">
    <property type="component" value="Chromosome"/>
</dbReference>
<organism evidence="2 3">
    <name type="scientific">Microbulbifer agarilyticus</name>
    <dbReference type="NCBI Taxonomy" id="260552"/>
    <lineage>
        <taxon>Bacteria</taxon>
        <taxon>Pseudomonadati</taxon>
        <taxon>Pseudomonadota</taxon>
        <taxon>Gammaproteobacteria</taxon>
        <taxon>Cellvibrionales</taxon>
        <taxon>Microbulbiferaceae</taxon>
        <taxon>Microbulbifer</taxon>
    </lineage>
</organism>
<evidence type="ECO:0000313" key="3">
    <source>
        <dbReference type="Proteomes" id="UP000188219"/>
    </source>
</evidence>
<reference evidence="2" key="1">
    <citation type="submission" date="2017-02" db="EMBL/GenBank/DDBJ databases">
        <title>Genome of Microbulbifer agarilyticus GP101.</title>
        <authorList>
            <person name="Jung J."/>
            <person name="Bae S.S."/>
            <person name="Baek K."/>
        </authorList>
    </citation>
    <scope>NUCLEOTIDE SEQUENCE [LARGE SCALE GENOMIC DNA]</scope>
    <source>
        <strain evidence="2">GP101</strain>
    </source>
</reference>
<feature type="transmembrane region" description="Helical" evidence="1">
    <location>
        <begin position="14"/>
        <end position="34"/>
    </location>
</feature>
<dbReference type="KEGG" id="maga:Mag101_07170"/>
<accession>A0A1Q2M412</accession>
<dbReference type="Pfam" id="PF11911">
    <property type="entry name" value="DUF3429"/>
    <property type="match status" value="1"/>
</dbReference>
<feature type="transmembrane region" description="Helical" evidence="1">
    <location>
        <begin position="46"/>
        <end position="68"/>
    </location>
</feature>
<evidence type="ECO:0000256" key="1">
    <source>
        <dbReference type="SAM" id="Phobius"/>
    </source>
</evidence>
<proteinExistence type="predicted"/>
<protein>
    <submittedName>
        <fullName evidence="2">DUF3429 domain-containing protein</fullName>
    </submittedName>
</protein>
<dbReference type="InterPro" id="IPR021836">
    <property type="entry name" value="DUF3429"/>
</dbReference>
<feature type="transmembrane region" description="Helical" evidence="1">
    <location>
        <begin position="134"/>
        <end position="154"/>
    </location>
</feature>
<keyword evidence="1" id="KW-0472">Membrane</keyword>
<keyword evidence="1" id="KW-1133">Transmembrane helix</keyword>
<dbReference type="AlphaFoldDB" id="A0A1Q2M412"/>
<sequence>MPSSQDATDLSLHWFNRLAYLGVLPFVLGLWMQWSGVSFGYVDGRFLFAAYSCAILSFLCGVWWGGALNAAHHPAHNKLMYLSNGLCLLGWVGLLLYRTPVGLLLLLLCYVFVERMEAYLKPNRRELRSYFRTRTRVTYLVVACHLAMVLLLIAGG</sequence>
<dbReference type="RefSeq" id="WP_077402767.1">
    <property type="nucleotide sequence ID" value="NZ_CP019650.1"/>
</dbReference>
<keyword evidence="1" id="KW-0812">Transmembrane</keyword>
<evidence type="ECO:0000313" key="2">
    <source>
        <dbReference type="EMBL" id="AQQ67441.1"/>
    </source>
</evidence>
<dbReference type="OrthoDB" id="8591832at2"/>
<dbReference type="STRING" id="260552.Mag101_07170"/>
<gene>
    <name evidence="2" type="ORF">Mag101_07170</name>
</gene>
<keyword evidence="3" id="KW-1185">Reference proteome</keyword>